<proteinExistence type="predicted"/>
<evidence type="ECO:0000256" key="2">
    <source>
        <dbReference type="ARBA" id="ARBA00023043"/>
    </source>
</evidence>
<protein>
    <submittedName>
        <fullName evidence="4">Ankyrin</fullName>
    </submittedName>
</protein>
<sequence length="265" mass="28154">MFGAVFGDVLMNTSTGVKLNFALVAGLAIAAIMSIQISDASPQSIPTNSFSPSPSFKLAKLSNPWLAFQNATLLRAVMSGDLASAKVALLRGANPNAKDKYGATVLVIASSKSYLDIVQLLLEHNADINGRDPFERNYYYLTPLMAAVEEHHIEMIKLFLSKGAKVNDAPDEGVAALDIAIEKNHADVVKILLQAGADPNHYAVGATPIYSAASTGYTAIVSLLIEYGADINAKAYGSRKTPLEIATLNKHLAVVKLLKQAGAKQ</sequence>
<keyword evidence="2 3" id="KW-0040">ANK repeat</keyword>
<evidence type="ECO:0000313" key="4">
    <source>
        <dbReference type="EMBL" id="ELS30303.1"/>
    </source>
</evidence>
<evidence type="ECO:0000256" key="1">
    <source>
        <dbReference type="ARBA" id="ARBA00022737"/>
    </source>
</evidence>
<dbReference type="SMART" id="SM00248">
    <property type="entry name" value="ANK"/>
    <property type="match status" value="6"/>
</dbReference>
<reference evidence="4 5" key="1">
    <citation type="journal article" date="2013" name="Proc. Natl. Acad. Sci. U.S.A.">
        <title>Improving the coverage of the cyanobacterial phylum using diversity-driven genome sequencing.</title>
        <authorList>
            <person name="Shih P.M."/>
            <person name="Wu D."/>
            <person name="Latifi A."/>
            <person name="Axen S.D."/>
            <person name="Fewer D.P."/>
            <person name="Talla E."/>
            <person name="Calteau A."/>
            <person name="Cai F."/>
            <person name="Tandeau de Marsac N."/>
            <person name="Rippka R."/>
            <person name="Herdman M."/>
            <person name="Sivonen K."/>
            <person name="Coursin T."/>
            <person name="Laurent T."/>
            <person name="Goodwin L."/>
            <person name="Nolan M."/>
            <person name="Davenport K.W."/>
            <person name="Han C.S."/>
            <person name="Rubin E.M."/>
            <person name="Eisen J.A."/>
            <person name="Woyke T."/>
            <person name="Gugger M."/>
            <person name="Kerfeld C.A."/>
        </authorList>
    </citation>
    <scope>NUCLEOTIDE SEQUENCE [LARGE SCALE GENOMIC DNA]</scope>
    <source>
        <strain evidence="4 5">PCC 7429</strain>
    </source>
</reference>
<dbReference type="PRINTS" id="PR01415">
    <property type="entry name" value="ANKYRIN"/>
</dbReference>
<feature type="repeat" description="ANK" evidence="3">
    <location>
        <begin position="101"/>
        <end position="133"/>
    </location>
</feature>
<gene>
    <name evidence="4" type="ORF">Pse7429DRAFT_4578</name>
</gene>
<keyword evidence="5" id="KW-1185">Reference proteome</keyword>
<feature type="repeat" description="ANK" evidence="3">
    <location>
        <begin position="139"/>
        <end position="171"/>
    </location>
</feature>
<name>L8MWC4_9CYAN</name>
<dbReference type="PATRIC" id="fig|927668.3.peg.5188"/>
<organism evidence="4 5">
    <name type="scientific">Pseudanabaena biceps PCC 7429</name>
    <dbReference type="NCBI Taxonomy" id="927668"/>
    <lineage>
        <taxon>Bacteria</taxon>
        <taxon>Bacillati</taxon>
        <taxon>Cyanobacteriota</taxon>
        <taxon>Cyanophyceae</taxon>
        <taxon>Pseudanabaenales</taxon>
        <taxon>Pseudanabaenaceae</taxon>
        <taxon>Pseudanabaena</taxon>
    </lineage>
</organism>
<comment type="caution">
    <text evidence="4">The sequence shown here is derived from an EMBL/GenBank/DDBJ whole genome shotgun (WGS) entry which is preliminary data.</text>
</comment>
<accession>L8MWC4</accession>
<dbReference type="Gene3D" id="1.25.40.20">
    <property type="entry name" value="Ankyrin repeat-containing domain"/>
    <property type="match status" value="3"/>
</dbReference>
<dbReference type="Pfam" id="PF00023">
    <property type="entry name" value="Ank"/>
    <property type="match status" value="1"/>
</dbReference>
<evidence type="ECO:0000256" key="3">
    <source>
        <dbReference type="PROSITE-ProRule" id="PRU00023"/>
    </source>
</evidence>
<dbReference type="SUPFAM" id="SSF48403">
    <property type="entry name" value="Ankyrin repeat"/>
    <property type="match status" value="1"/>
</dbReference>
<dbReference type="PROSITE" id="PS50297">
    <property type="entry name" value="ANK_REP_REGION"/>
    <property type="match status" value="5"/>
</dbReference>
<feature type="repeat" description="ANK" evidence="3">
    <location>
        <begin position="172"/>
        <end position="204"/>
    </location>
</feature>
<dbReference type="InterPro" id="IPR002110">
    <property type="entry name" value="Ankyrin_rpt"/>
</dbReference>
<dbReference type="InterPro" id="IPR036770">
    <property type="entry name" value="Ankyrin_rpt-contain_sf"/>
</dbReference>
<evidence type="ECO:0000313" key="5">
    <source>
        <dbReference type="Proteomes" id="UP000011201"/>
    </source>
</evidence>
<dbReference type="Pfam" id="PF12796">
    <property type="entry name" value="Ank_2"/>
    <property type="match status" value="2"/>
</dbReference>
<feature type="repeat" description="ANK" evidence="3">
    <location>
        <begin position="204"/>
        <end position="236"/>
    </location>
</feature>
<dbReference type="PROSITE" id="PS50088">
    <property type="entry name" value="ANK_REPEAT"/>
    <property type="match status" value="5"/>
</dbReference>
<keyword evidence="1" id="KW-0677">Repeat</keyword>
<dbReference type="PANTHER" id="PTHR24198:SF165">
    <property type="entry name" value="ANKYRIN REPEAT-CONTAINING PROTEIN-RELATED"/>
    <property type="match status" value="1"/>
</dbReference>
<dbReference type="Proteomes" id="UP000011201">
    <property type="component" value="Unassembled WGS sequence"/>
</dbReference>
<dbReference type="PANTHER" id="PTHR24198">
    <property type="entry name" value="ANKYRIN REPEAT AND PROTEIN KINASE DOMAIN-CONTAINING PROTEIN"/>
    <property type="match status" value="1"/>
</dbReference>
<dbReference type="AlphaFoldDB" id="L8MWC4"/>
<feature type="repeat" description="ANK" evidence="3">
    <location>
        <begin position="238"/>
        <end position="265"/>
    </location>
</feature>
<dbReference type="EMBL" id="ALWB01000359">
    <property type="protein sequence ID" value="ELS30303.1"/>
    <property type="molecule type" value="Genomic_DNA"/>
</dbReference>